<dbReference type="InterPro" id="IPR000198">
    <property type="entry name" value="RhoGAP_dom"/>
</dbReference>
<dbReference type="Proteomes" id="UP001201812">
    <property type="component" value="Unassembled WGS sequence"/>
</dbReference>
<dbReference type="PANTHER" id="PTHR12783:SF5">
    <property type="entry name" value="RALA-BINDING PROTEIN 1"/>
    <property type="match status" value="1"/>
</dbReference>
<feature type="region of interest" description="Disordered" evidence="1">
    <location>
        <begin position="1"/>
        <end position="23"/>
    </location>
</feature>
<dbReference type="Gene3D" id="1.10.555.10">
    <property type="entry name" value="Rho GTPase activation protein"/>
    <property type="match status" value="1"/>
</dbReference>
<comment type="caution">
    <text evidence="3">The sequence shown here is derived from an EMBL/GenBank/DDBJ whole genome shotgun (WGS) entry which is preliminary data.</text>
</comment>
<evidence type="ECO:0000259" key="2">
    <source>
        <dbReference type="PROSITE" id="PS50238"/>
    </source>
</evidence>
<dbReference type="GO" id="GO:0031267">
    <property type="term" value="F:small GTPase binding"/>
    <property type="evidence" value="ECO:0007669"/>
    <property type="project" value="InterPro"/>
</dbReference>
<dbReference type="PANTHER" id="PTHR12783">
    <property type="entry name" value="RALA BINDING PROTEIN 1 RALBP1"/>
    <property type="match status" value="1"/>
</dbReference>
<feature type="domain" description="Rho-GAP" evidence="2">
    <location>
        <begin position="37"/>
        <end position="232"/>
    </location>
</feature>
<evidence type="ECO:0000313" key="4">
    <source>
        <dbReference type="Proteomes" id="UP001201812"/>
    </source>
</evidence>
<evidence type="ECO:0000256" key="1">
    <source>
        <dbReference type="SAM" id="MobiDB-lite"/>
    </source>
</evidence>
<sequence length="512" mass="57293">MNIFGKKNKDKKNTKSGPIESPKATALNLNSGAVLGVPLCEAVSNNRCYDGVPVPRIVRKCIDFVTRQGMHVEGIYRVSCAKSRLDELENSLNNGNDPVFSEPNEAAGLLKRFLRQLPDHILTDQLKPKFDVMAASCRCNENGACSCSAANGLNQLLRCLPKENHHLLGYVFIHAKAVVQQEKFNKMSLSGLGVILQATLNLTRNQVRIFLFNCRSAENNANDLIHEQNNTTHSQLFDDVDFKTYLEPRPFNELKLQLPHNENEINEELFRQQNLLKHLHEQVEKSVPHASNNIEQRISETQASIKLLRAKLNLNNGTKCGPHETVEAPHMDNRISVANGTDNTSELPTDISPALLEKQLIAVQSSLQEEISMEKRAIACLLTRLREIHAQLPPHLRHQRKPSNEDQGNTEKNKAQEALLESRRDELVLEVARLRNLCATLRAQLERDTVLLDSLNNAAIQQKNALTGPMKPTEPRTNSAQGNSQIIESNDKQKAVTKNDDAAAQALLVTRF</sequence>
<dbReference type="PROSITE" id="PS50238">
    <property type="entry name" value="RHOGAP"/>
    <property type="match status" value="1"/>
</dbReference>
<proteinExistence type="predicted"/>
<dbReference type="SMART" id="SM00324">
    <property type="entry name" value="RhoGAP"/>
    <property type="match status" value="1"/>
</dbReference>
<protein>
    <submittedName>
        <fullName evidence="3">RhoGAP domain-containing protein</fullName>
    </submittedName>
</protein>
<accession>A0AAD4R0V4</accession>
<dbReference type="AlphaFoldDB" id="A0AAD4R0V4"/>
<reference evidence="3" key="1">
    <citation type="submission" date="2022-01" db="EMBL/GenBank/DDBJ databases">
        <title>Genome Sequence Resource for Two Populations of Ditylenchus destructor, the Migratory Endoparasitic Phytonematode.</title>
        <authorList>
            <person name="Zhang H."/>
            <person name="Lin R."/>
            <person name="Xie B."/>
        </authorList>
    </citation>
    <scope>NUCLEOTIDE SEQUENCE</scope>
    <source>
        <strain evidence="3">BazhouSP</strain>
    </source>
</reference>
<feature type="compositionally biased region" description="Basic residues" evidence="1">
    <location>
        <begin position="1"/>
        <end position="14"/>
    </location>
</feature>
<dbReference type="EMBL" id="JAKKPZ010000013">
    <property type="protein sequence ID" value="KAI1714454.1"/>
    <property type="molecule type" value="Genomic_DNA"/>
</dbReference>
<organism evidence="3 4">
    <name type="scientific">Ditylenchus destructor</name>
    <dbReference type="NCBI Taxonomy" id="166010"/>
    <lineage>
        <taxon>Eukaryota</taxon>
        <taxon>Metazoa</taxon>
        <taxon>Ecdysozoa</taxon>
        <taxon>Nematoda</taxon>
        <taxon>Chromadorea</taxon>
        <taxon>Rhabditida</taxon>
        <taxon>Tylenchina</taxon>
        <taxon>Tylenchomorpha</taxon>
        <taxon>Sphaerularioidea</taxon>
        <taxon>Anguinidae</taxon>
        <taxon>Anguininae</taxon>
        <taxon>Ditylenchus</taxon>
    </lineage>
</organism>
<name>A0AAD4R0V4_9BILA</name>
<dbReference type="InterPro" id="IPR039767">
    <property type="entry name" value="RALBP1"/>
</dbReference>
<gene>
    <name evidence="3" type="ORF">DdX_08549</name>
</gene>
<dbReference type="GO" id="GO:0005096">
    <property type="term" value="F:GTPase activator activity"/>
    <property type="evidence" value="ECO:0007669"/>
    <property type="project" value="InterPro"/>
</dbReference>
<dbReference type="Gene3D" id="1.20.58.90">
    <property type="match status" value="1"/>
</dbReference>
<feature type="region of interest" description="Disordered" evidence="1">
    <location>
        <begin position="392"/>
        <end position="417"/>
    </location>
</feature>
<dbReference type="Pfam" id="PF00620">
    <property type="entry name" value="RhoGAP"/>
    <property type="match status" value="1"/>
</dbReference>
<evidence type="ECO:0000313" key="3">
    <source>
        <dbReference type="EMBL" id="KAI1714454.1"/>
    </source>
</evidence>
<dbReference type="SUPFAM" id="SSF48350">
    <property type="entry name" value="GTPase activation domain, GAP"/>
    <property type="match status" value="1"/>
</dbReference>
<dbReference type="InterPro" id="IPR008936">
    <property type="entry name" value="Rho_GTPase_activation_prot"/>
</dbReference>
<dbReference type="GO" id="GO:0007264">
    <property type="term" value="P:small GTPase-mediated signal transduction"/>
    <property type="evidence" value="ECO:0007669"/>
    <property type="project" value="InterPro"/>
</dbReference>
<keyword evidence="4" id="KW-1185">Reference proteome</keyword>